<comment type="caution">
    <text evidence="8">The sequence shown here is derived from an EMBL/GenBank/DDBJ whole genome shotgun (WGS) entry which is preliminary data.</text>
</comment>
<dbReference type="PANTHER" id="PTHR30213">
    <property type="entry name" value="INNER MEMBRANE PROTEIN YHJD"/>
    <property type="match status" value="1"/>
</dbReference>
<proteinExistence type="predicted"/>
<dbReference type="Pfam" id="PF03631">
    <property type="entry name" value="Virul_fac_BrkB"/>
    <property type="match status" value="1"/>
</dbReference>
<evidence type="ECO:0000256" key="6">
    <source>
        <dbReference type="SAM" id="MobiDB-lite"/>
    </source>
</evidence>
<feature type="transmembrane region" description="Helical" evidence="7">
    <location>
        <begin position="197"/>
        <end position="217"/>
    </location>
</feature>
<dbReference type="NCBIfam" id="TIGR00765">
    <property type="entry name" value="yihY_not_rbn"/>
    <property type="match status" value="1"/>
</dbReference>
<evidence type="ECO:0000256" key="7">
    <source>
        <dbReference type="SAM" id="Phobius"/>
    </source>
</evidence>
<dbReference type="RefSeq" id="WP_311759398.1">
    <property type="nucleotide sequence ID" value="NZ_JAVRQI010000007.1"/>
</dbReference>
<dbReference type="InterPro" id="IPR017039">
    <property type="entry name" value="Virul_fac_BrkB"/>
</dbReference>
<dbReference type="Proteomes" id="UP001251085">
    <property type="component" value="Unassembled WGS sequence"/>
</dbReference>
<evidence type="ECO:0000313" key="8">
    <source>
        <dbReference type="EMBL" id="MDT1062301.1"/>
    </source>
</evidence>
<keyword evidence="3 7" id="KW-0812">Transmembrane</keyword>
<feature type="transmembrane region" description="Helical" evidence="7">
    <location>
        <begin position="113"/>
        <end position="132"/>
    </location>
</feature>
<dbReference type="PANTHER" id="PTHR30213:SF0">
    <property type="entry name" value="UPF0761 MEMBRANE PROTEIN YIHY"/>
    <property type="match status" value="1"/>
</dbReference>
<gene>
    <name evidence="8" type="ORF">RM190_10550</name>
</gene>
<protein>
    <submittedName>
        <fullName evidence="8">YihY/virulence factor BrkB family protein</fullName>
    </submittedName>
</protein>
<comment type="subcellular location">
    <subcellularLocation>
        <location evidence="1">Cell membrane</location>
        <topology evidence="1">Multi-pass membrane protein</topology>
    </subcellularLocation>
</comment>
<dbReference type="EMBL" id="JAVRQI010000007">
    <property type="protein sequence ID" value="MDT1062301.1"/>
    <property type="molecule type" value="Genomic_DNA"/>
</dbReference>
<evidence type="ECO:0000313" key="9">
    <source>
        <dbReference type="Proteomes" id="UP001251085"/>
    </source>
</evidence>
<evidence type="ECO:0000256" key="5">
    <source>
        <dbReference type="ARBA" id="ARBA00023136"/>
    </source>
</evidence>
<evidence type="ECO:0000256" key="3">
    <source>
        <dbReference type="ARBA" id="ARBA00022692"/>
    </source>
</evidence>
<feature type="transmembrane region" description="Helical" evidence="7">
    <location>
        <begin position="153"/>
        <end position="177"/>
    </location>
</feature>
<keyword evidence="4 7" id="KW-1133">Transmembrane helix</keyword>
<keyword evidence="2" id="KW-1003">Cell membrane</keyword>
<organism evidence="8 9">
    <name type="scientific">Paracoccus broussonetiae</name>
    <dbReference type="NCBI Taxonomy" id="3075834"/>
    <lineage>
        <taxon>Bacteria</taxon>
        <taxon>Pseudomonadati</taxon>
        <taxon>Pseudomonadota</taxon>
        <taxon>Alphaproteobacteria</taxon>
        <taxon>Rhodobacterales</taxon>
        <taxon>Paracoccaceae</taxon>
        <taxon>Paracoccus</taxon>
    </lineage>
</organism>
<evidence type="ECO:0000256" key="2">
    <source>
        <dbReference type="ARBA" id="ARBA00022475"/>
    </source>
</evidence>
<feature type="transmembrane region" description="Helical" evidence="7">
    <location>
        <begin position="43"/>
        <end position="73"/>
    </location>
</feature>
<sequence length="354" mass="37603">MKPAPHAPDQLAGAAAASPARIPAKGWKQIFGRFRKELVEDHVSVVAAGIAFYGLLALFPSIVALVGISGLFLDPSDLGGELARYSSRLPPSAAEIIRGQVVSVTGASGTSSGVVALSGLVLAIYGSMKGVMTLIEGLNIAYDADEERGIVRLYVTGFVLTVAILFGFLITLALALLLPSIVGLLPLGGFAEAVIPWASWVILALFTMAGLAFIYRFGPSRSQPRWRWISPGAAAATLIWIIATAGFSVYVQYLGTYSETYGALGGVVILLTWLWLSAFVVLSGAELNAEIEKQATGAHLDPPITPPINPPGDAKTSVTATQHPRRLSPLFLLTGLVIWQALRRKDRDAPPHRR</sequence>
<feature type="region of interest" description="Disordered" evidence="6">
    <location>
        <begin position="298"/>
        <end position="319"/>
    </location>
</feature>
<keyword evidence="9" id="KW-1185">Reference proteome</keyword>
<feature type="transmembrane region" description="Helical" evidence="7">
    <location>
        <begin position="229"/>
        <end position="251"/>
    </location>
</feature>
<reference evidence="9" key="1">
    <citation type="submission" date="2023-07" db="EMBL/GenBank/DDBJ databases">
        <title>Characterization of two Paracoccaceae strains isolated from Phycosphere and proposal of Xinfangfangia lacusdiani sp. nov.</title>
        <authorList>
            <person name="Deng Y."/>
            <person name="Zhang Y.Q."/>
        </authorList>
    </citation>
    <scope>NUCLEOTIDE SEQUENCE [LARGE SCALE GENOMIC DNA]</scope>
    <source>
        <strain evidence="9">CPCC 101403</strain>
    </source>
</reference>
<feature type="transmembrane region" description="Helical" evidence="7">
    <location>
        <begin position="263"/>
        <end position="285"/>
    </location>
</feature>
<accession>A0ABU3EDU7</accession>
<name>A0ABU3EDU7_9RHOB</name>
<keyword evidence="5 7" id="KW-0472">Membrane</keyword>
<evidence type="ECO:0000256" key="1">
    <source>
        <dbReference type="ARBA" id="ARBA00004651"/>
    </source>
</evidence>
<evidence type="ECO:0000256" key="4">
    <source>
        <dbReference type="ARBA" id="ARBA00022989"/>
    </source>
</evidence>